<accession>A0A2I1RGN9</accession>
<proteinExistence type="predicted"/>
<sequence>MQKNDNFLFQHVVMTSPSITDNDADIEINASQVYQPLYPSSGELSDAEIASVMNPDRLTQLLTQADAFTRVNSEDLDDF</sequence>
<gene>
    <name evidence="1" type="ORF">CYJ96_09160</name>
</gene>
<comment type="caution">
    <text evidence="1">The sequence shown here is derived from an EMBL/GenBank/DDBJ whole genome shotgun (WGS) entry which is preliminary data.</text>
</comment>
<dbReference type="EMBL" id="PKJS01000011">
    <property type="protein sequence ID" value="PKZ68299.1"/>
    <property type="molecule type" value="Genomic_DNA"/>
</dbReference>
<dbReference type="RefSeq" id="WP_101964769.1">
    <property type="nucleotide sequence ID" value="NZ_JAHXOB010000026.1"/>
</dbReference>
<evidence type="ECO:0000313" key="2">
    <source>
        <dbReference type="Proteomes" id="UP000234914"/>
    </source>
</evidence>
<name>A0A2I1RGN9_FAUOS</name>
<dbReference type="Proteomes" id="UP000234914">
    <property type="component" value="Unassembled WGS sequence"/>
</dbReference>
<organism evidence="1 2">
    <name type="scientific">Faucicola osloensis</name>
    <name type="common">Moraxella osloensis</name>
    <dbReference type="NCBI Taxonomy" id="34062"/>
    <lineage>
        <taxon>Bacteria</taxon>
        <taxon>Pseudomonadati</taxon>
        <taxon>Pseudomonadota</taxon>
        <taxon>Gammaproteobacteria</taxon>
        <taxon>Moraxellales</taxon>
        <taxon>Moraxellaceae</taxon>
        <taxon>Faucicola</taxon>
    </lineage>
</organism>
<reference evidence="1 2" key="1">
    <citation type="submission" date="2017-12" db="EMBL/GenBank/DDBJ databases">
        <title>Phylogenetic diversity of female urinary microbiome.</title>
        <authorList>
            <person name="Thomas-White K."/>
            <person name="Wolfe A.J."/>
        </authorList>
    </citation>
    <scope>NUCLEOTIDE SEQUENCE [LARGE SCALE GENOMIC DNA]</scope>
    <source>
        <strain evidence="1 2">UMB0416</strain>
    </source>
</reference>
<dbReference type="AlphaFoldDB" id="A0A2I1RGN9"/>
<evidence type="ECO:0000313" key="1">
    <source>
        <dbReference type="EMBL" id="PKZ68299.1"/>
    </source>
</evidence>
<protein>
    <submittedName>
        <fullName evidence="1">Uncharacterized protein</fullName>
    </submittedName>
</protein>